<keyword evidence="2" id="KW-0378">Hydrolase</keyword>
<dbReference type="GO" id="GO:0045493">
    <property type="term" value="P:xylan catabolic process"/>
    <property type="evidence" value="ECO:0007669"/>
    <property type="project" value="InterPro"/>
</dbReference>
<keyword evidence="4" id="KW-1185">Reference proteome</keyword>
<reference evidence="4" key="1">
    <citation type="journal article" date="2011" name="Science">
        <title>The plant cell wall-decomposing machinery underlies the functional diversity of forest fungi.</title>
        <authorList>
            <person name="Eastwood D.C."/>
            <person name="Floudas D."/>
            <person name="Binder M."/>
            <person name="Majcherczyk A."/>
            <person name="Schneider P."/>
            <person name="Aerts A."/>
            <person name="Asiegbu F.O."/>
            <person name="Baker S.E."/>
            <person name="Barry K."/>
            <person name="Bendiksby M."/>
            <person name="Blumentritt M."/>
            <person name="Coutinho P.M."/>
            <person name="Cullen D."/>
            <person name="de Vries R.P."/>
            <person name="Gathman A."/>
            <person name="Goodell B."/>
            <person name="Henrissat B."/>
            <person name="Ihrmark K."/>
            <person name="Kauserud H."/>
            <person name="Kohler A."/>
            <person name="LaButti K."/>
            <person name="Lapidus A."/>
            <person name="Lavin J.L."/>
            <person name="Lee Y.-H."/>
            <person name="Lindquist E."/>
            <person name="Lilly W."/>
            <person name="Lucas S."/>
            <person name="Morin E."/>
            <person name="Murat C."/>
            <person name="Oguiza J.A."/>
            <person name="Park J."/>
            <person name="Pisabarro A.G."/>
            <person name="Riley R."/>
            <person name="Rosling A."/>
            <person name="Salamov A."/>
            <person name="Schmidt O."/>
            <person name="Schmutz J."/>
            <person name="Skrede I."/>
            <person name="Stenlid J."/>
            <person name="Wiebenga A."/>
            <person name="Xie X."/>
            <person name="Kuees U."/>
            <person name="Hibbett D.S."/>
            <person name="Hoffmeister D."/>
            <person name="Hoegberg N."/>
            <person name="Martin F."/>
            <person name="Grigoriev I.V."/>
            <person name="Watkinson S.C."/>
        </authorList>
    </citation>
    <scope>NUCLEOTIDE SEQUENCE [LARGE SCALE GENOMIC DNA]</scope>
    <source>
        <strain evidence="4">strain S7.3</strain>
    </source>
</reference>
<comment type="similarity">
    <text evidence="1">Belongs to the glycosyl hydrolase 3 family.</text>
</comment>
<dbReference type="GO" id="GO:0031222">
    <property type="term" value="P:arabinan catabolic process"/>
    <property type="evidence" value="ECO:0007669"/>
    <property type="project" value="TreeGrafter"/>
</dbReference>
<evidence type="ECO:0000256" key="1">
    <source>
        <dbReference type="ARBA" id="ARBA00005336"/>
    </source>
</evidence>
<dbReference type="PANTHER" id="PTHR42721:SF3">
    <property type="entry name" value="BETA-D-XYLOSIDASE 5-RELATED"/>
    <property type="match status" value="1"/>
</dbReference>
<dbReference type="InterPro" id="IPR036881">
    <property type="entry name" value="Glyco_hydro_3_C_sf"/>
</dbReference>
<dbReference type="HOGENOM" id="CLU_708159_0_0_1"/>
<dbReference type="InterPro" id="IPR044993">
    <property type="entry name" value="BXL"/>
</dbReference>
<name>F8PSU0_SERL3</name>
<evidence type="ECO:0000313" key="3">
    <source>
        <dbReference type="EMBL" id="EGO01368.1"/>
    </source>
</evidence>
<proteinExistence type="inferred from homology"/>
<dbReference type="InParanoid" id="F8PSU0"/>
<dbReference type="GO" id="GO:0009044">
    <property type="term" value="F:xylan 1,4-beta-xylosidase activity"/>
    <property type="evidence" value="ECO:0007669"/>
    <property type="project" value="InterPro"/>
</dbReference>
<dbReference type="AlphaFoldDB" id="F8PSU0"/>
<protein>
    <recommendedName>
        <fullName evidence="5">Glycoside hydrolase family 3 C-terminal domain-containing protein</fullName>
    </recommendedName>
</protein>
<evidence type="ECO:0000313" key="4">
    <source>
        <dbReference type="Proteomes" id="UP000008063"/>
    </source>
</evidence>
<dbReference type="STRING" id="936435.F8PSU0"/>
<dbReference type="SUPFAM" id="SSF52279">
    <property type="entry name" value="Beta-D-glucan exohydrolase, C-terminal domain"/>
    <property type="match status" value="1"/>
</dbReference>
<evidence type="ECO:0008006" key="5">
    <source>
        <dbReference type="Google" id="ProtNLM"/>
    </source>
</evidence>
<accession>F8PSU0</accession>
<dbReference type="PANTHER" id="PTHR42721">
    <property type="entry name" value="SUGAR HYDROLASE-RELATED"/>
    <property type="match status" value="1"/>
</dbReference>
<dbReference type="Gene3D" id="3.40.50.1700">
    <property type="entry name" value="Glycoside hydrolase family 3 C-terminal domain"/>
    <property type="match status" value="1"/>
</dbReference>
<evidence type="ECO:0000256" key="2">
    <source>
        <dbReference type="ARBA" id="ARBA00022801"/>
    </source>
</evidence>
<sequence length="390" mass="42206">MLLPSPLVHIVTFTSLFSILRPGFHVLQRGILAIAHSVFGLDILDRDAKVQFVLVLKHFSLNPKLNLQFKCSDQTEPGLGLSSLKWCGCGEGGGGGGGGDKEAVAAVQGGGGGEVVVVVVLNEKVAPTGGLPVTQYPVDYVYEIPMTDMDLQHNATSPGCTYKWYTGTPVYDFGYGLRYTTFSHKWAKAPSSTYSIQTLVQSGNLYSYLHLAPFDTFTINFTNAGNVTSAFASLLFVNRTYGPSPYLNKSIITSACLHDIASGDTASVALAVTLGSIARADTYGSATQITDVTTKNTVADDVMGPSPHGQLHCRVEDFERPKGEYTKSGLRNQSANKKNGERFVLIIEEPYPHNEYIQALLGLGAGWRDAYYQSLLIVLAGWERYPVSDL</sequence>
<gene>
    <name evidence="3" type="ORF">SERLA73DRAFT_151818</name>
</gene>
<dbReference type="Proteomes" id="UP000008063">
    <property type="component" value="Unassembled WGS sequence"/>
</dbReference>
<dbReference type="EMBL" id="GL945478">
    <property type="protein sequence ID" value="EGO01368.1"/>
    <property type="molecule type" value="Genomic_DNA"/>
</dbReference>
<organism evidence="4">
    <name type="scientific">Serpula lacrymans var. lacrymans (strain S7.3)</name>
    <name type="common">Dry rot fungus</name>
    <dbReference type="NCBI Taxonomy" id="936435"/>
    <lineage>
        <taxon>Eukaryota</taxon>
        <taxon>Fungi</taxon>
        <taxon>Dikarya</taxon>
        <taxon>Basidiomycota</taxon>
        <taxon>Agaricomycotina</taxon>
        <taxon>Agaricomycetes</taxon>
        <taxon>Agaricomycetidae</taxon>
        <taxon>Boletales</taxon>
        <taxon>Coniophorineae</taxon>
        <taxon>Serpulaceae</taxon>
        <taxon>Serpula</taxon>
    </lineage>
</organism>
<dbReference type="GO" id="GO:0046556">
    <property type="term" value="F:alpha-L-arabinofuranosidase activity"/>
    <property type="evidence" value="ECO:0007669"/>
    <property type="project" value="TreeGrafter"/>
</dbReference>